<dbReference type="InterPro" id="IPR017896">
    <property type="entry name" value="4Fe4S_Fe-S-bd"/>
</dbReference>
<feature type="region of interest" description="Disordered" evidence="12">
    <location>
        <begin position="158"/>
        <end position="207"/>
    </location>
</feature>
<reference evidence="14" key="1">
    <citation type="submission" date="2020-10" db="EMBL/GenBank/DDBJ databases">
        <authorList>
            <person name="Gilroy R."/>
        </authorList>
    </citation>
    <scope>NUCLEOTIDE SEQUENCE</scope>
    <source>
        <strain evidence="14">17073</strain>
    </source>
</reference>
<sequence>MGSVKEYFTGLGQGISSLLKGMEVTGKEFFTKKVTEEYPDNRATLQIGERFRGTLEFIYDENGNHKCIACGLCQMSCPNGTIHIDSRMVELPDGKKKKVLDKYLYDIGSCTFCQLCVTACPHHAIRFVNDFEHAVFTRSKLVKQLNYLPEKDPVAAMSAKSVEKPAAAPVKETAPVKEQVAESPVASESKPVDAGSPEGSTEKTEKN</sequence>
<evidence type="ECO:0000256" key="4">
    <source>
        <dbReference type="ARBA" id="ARBA00022723"/>
    </source>
</evidence>
<evidence type="ECO:0000256" key="12">
    <source>
        <dbReference type="SAM" id="MobiDB-lite"/>
    </source>
</evidence>
<reference evidence="14" key="2">
    <citation type="journal article" date="2021" name="PeerJ">
        <title>Extensive microbial diversity within the chicken gut microbiome revealed by metagenomics and culture.</title>
        <authorList>
            <person name="Gilroy R."/>
            <person name="Ravi A."/>
            <person name="Getino M."/>
            <person name="Pursley I."/>
            <person name="Horton D.L."/>
            <person name="Alikhan N.F."/>
            <person name="Baker D."/>
            <person name="Gharbi K."/>
            <person name="Hall N."/>
            <person name="Watson M."/>
            <person name="Adriaenssens E.M."/>
            <person name="Foster-Nyarko E."/>
            <person name="Jarju S."/>
            <person name="Secka A."/>
            <person name="Antonio M."/>
            <person name="Oren A."/>
            <person name="Chaudhuri R.R."/>
            <person name="La Ragione R."/>
            <person name="Hildebrand F."/>
            <person name="Pallen M.J."/>
        </authorList>
    </citation>
    <scope>NUCLEOTIDE SEQUENCE</scope>
    <source>
        <strain evidence="14">17073</strain>
    </source>
</reference>
<evidence type="ECO:0000256" key="6">
    <source>
        <dbReference type="ARBA" id="ARBA00022967"/>
    </source>
</evidence>
<evidence type="ECO:0000256" key="5">
    <source>
        <dbReference type="ARBA" id="ARBA00022737"/>
    </source>
</evidence>
<evidence type="ECO:0000256" key="7">
    <source>
        <dbReference type="ARBA" id="ARBA00023004"/>
    </source>
</evidence>
<evidence type="ECO:0000313" key="14">
    <source>
        <dbReference type="EMBL" id="HIU39481.1"/>
    </source>
</evidence>
<keyword evidence="5" id="KW-0677">Repeat</keyword>
<dbReference type="SUPFAM" id="SSF54862">
    <property type="entry name" value="4Fe-4S ferredoxins"/>
    <property type="match status" value="1"/>
</dbReference>
<feature type="domain" description="4Fe-4S ferredoxin-type" evidence="13">
    <location>
        <begin position="55"/>
        <end position="87"/>
    </location>
</feature>
<feature type="domain" description="4Fe-4S ferredoxin-type" evidence="13">
    <location>
        <begin position="101"/>
        <end position="130"/>
    </location>
</feature>
<accession>A0A9D1IMU1</accession>
<dbReference type="PANTHER" id="PTHR10849:SF24">
    <property type="entry name" value="NADH-QUINONE OXIDOREDUCTASE SUBUNIT I 2"/>
    <property type="match status" value="1"/>
</dbReference>
<evidence type="ECO:0000256" key="11">
    <source>
        <dbReference type="ARBA" id="ARBA00023136"/>
    </source>
</evidence>
<dbReference type="Pfam" id="PF12838">
    <property type="entry name" value="Fer4_7"/>
    <property type="match status" value="1"/>
</dbReference>
<keyword evidence="4" id="KW-0479">Metal-binding</keyword>
<dbReference type="GO" id="GO:0048038">
    <property type="term" value="F:quinone binding"/>
    <property type="evidence" value="ECO:0007669"/>
    <property type="project" value="UniProtKB-KW"/>
</dbReference>
<dbReference type="GO" id="GO:0016020">
    <property type="term" value="C:membrane"/>
    <property type="evidence" value="ECO:0007669"/>
    <property type="project" value="InterPro"/>
</dbReference>
<dbReference type="GO" id="GO:0016651">
    <property type="term" value="F:oxidoreductase activity, acting on NAD(P)H"/>
    <property type="evidence" value="ECO:0007669"/>
    <property type="project" value="InterPro"/>
</dbReference>
<gene>
    <name evidence="14" type="ORF">IAD18_07440</name>
</gene>
<dbReference type="InterPro" id="IPR017900">
    <property type="entry name" value="4Fe4S_Fe_S_CS"/>
</dbReference>
<keyword evidence="8" id="KW-0411">Iron-sulfur</keyword>
<dbReference type="GO" id="GO:0051539">
    <property type="term" value="F:4 iron, 4 sulfur cluster binding"/>
    <property type="evidence" value="ECO:0007669"/>
    <property type="project" value="UniProtKB-KW"/>
</dbReference>
<dbReference type="GO" id="GO:0046872">
    <property type="term" value="F:metal ion binding"/>
    <property type="evidence" value="ECO:0007669"/>
    <property type="project" value="UniProtKB-KW"/>
</dbReference>
<dbReference type="EMBL" id="DVMS01000207">
    <property type="protein sequence ID" value="HIU39481.1"/>
    <property type="molecule type" value="Genomic_DNA"/>
</dbReference>
<evidence type="ECO:0000256" key="2">
    <source>
        <dbReference type="ARBA" id="ARBA00022485"/>
    </source>
</evidence>
<keyword evidence="10" id="KW-0830">Ubiquinone</keyword>
<keyword evidence="6" id="KW-1278">Translocase</keyword>
<evidence type="ECO:0000256" key="8">
    <source>
        <dbReference type="ARBA" id="ARBA00023014"/>
    </source>
</evidence>
<evidence type="ECO:0000259" key="13">
    <source>
        <dbReference type="PROSITE" id="PS51379"/>
    </source>
</evidence>
<evidence type="ECO:0000256" key="3">
    <source>
        <dbReference type="ARBA" id="ARBA00022719"/>
    </source>
</evidence>
<keyword evidence="9" id="KW-0520">NAD</keyword>
<keyword evidence="11" id="KW-0472">Membrane</keyword>
<evidence type="ECO:0000256" key="9">
    <source>
        <dbReference type="ARBA" id="ARBA00023027"/>
    </source>
</evidence>
<dbReference type="InterPro" id="IPR010226">
    <property type="entry name" value="NADH_quinone_OxRdtase_chainI"/>
</dbReference>
<keyword evidence="3" id="KW-0874">Quinone</keyword>
<evidence type="ECO:0000313" key="15">
    <source>
        <dbReference type="Proteomes" id="UP000824076"/>
    </source>
</evidence>
<keyword evidence="2" id="KW-0004">4Fe-4S</keyword>
<dbReference type="Proteomes" id="UP000824076">
    <property type="component" value="Unassembled WGS sequence"/>
</dbReference>
<evidence type="ECO:0000256" key="1">
    <source>
        <dbReference type="ARBA" id="ARBA00022475"/>
    </source>
</evidence>
<proteinExistence type="predicted"/>
<keyword evidence="7" id="KW-0408">Iron</keyword>
<keyword evidence="1" id="KW-1003">Cell membrane</keyword>
<dbReference type="Gene3D" id="3.30.70.3270">
    <property type="match status" value="1"/>
</dbReference>
<evidence type="ECO:0000256" key="10">
    <source>
        <dbReference type="ARBA" id="ARBA00023075"/>
    </source>
</evidence>
<dbReference type="PROSITE" id="PS00198">
    <property type="entry name" value="4FE4S_FER_1"/>
    <property type="match status" value="2"/>
</dbReference>
<dbReference type="PANTHER" id="PTHR10849">
    <property type="entry name" value="NADH DEHYDROGENASE UBIQUINONE IRON-SULFUR PROTEIN 8, MITOCHONDRIAL"/>
    <property type="match status" value="1"/>
</dbReference>
<organism evidence="14 15">
    <name type="scientific">Candidatus Limisoma intestinavium</name>
    <dbReference type="NCBI Taxonomy" id="2840856"/>
    <lineage>
        <taxon>Bacteria</taxon>
        <taxon>Pseudomonadati</taxon>
        <taxon>Bacteroidota</taxon>
        <taxon>Bacteroidia</taxon>
        <taxon>Bacteroidales</taxon>
        <taxon>Candidatus Limisoma</taxon>
    </lineage>
</organism>
<comment type="caution">
    <text evidence="14">The sequence shown here is derived from an EMBL/GenBank/DDBJ whole genome shotgun (WGS) entry which is preliminary data.</text>
</comment>
<dbReference type="AlphaFoldDB" id="A0A9D1IMU1"/>
<protein>
    <submittedName>
        <fullName evidence="14">4Fe-4S binding protein</fullName>
    </submittedName>
</protein>
<name>A0A9D1IMU1_9BACT</name>
<dbReference type="PROSITE" id="PS51379">
    <property type="entry name" value="4FE4S_FER_2"/>
    <property type="match status" value="2"/>
</dbReference>